<evidence type="ECO:0000256" key="4">
    <source>
        <dbReference type="ARBA" id="ARBA00022989"/>
    </source>
</evidence>
<evidence type="ECO:0000256" key="2">
    <source>
        <dbReference type="ARBA" id="ARBA00010265"/>
    </source>
</evidence>
<evidence type="ECO:0000256" key="6">
    <source>
        <dbReference type="SAM" id="MobiDB-lite"/>
    </source>
</evidence>
<reference evidence="8 9" key="1">
    <citation type="submission" date="2021-10" db="EMBL/GenBank/DDBJ databases">
        <title>The diversity and Nitrogen Metabolism of Culturable Nitrate-Utilizing Bacteria Within the Oxygen Minimum Zone of the Changjiang (Yangtze River)Estuary.</title>
        <authorList>
            <person name="Zhang D."/>
            <person name="Zheng J."/>
            <person name="Liu S."/>
            <person name="He W."/>
        </authorList>
    </citation>
    <scope>NUCLEOTIDE SEQUENCE [LARGE SCALE GENOMIC DNA]</scope>
    <source>
        <strain evidence="8 9">FXH275-2</strain>
    </source>
</reference>
<feature type="transmembrane region" description="Helical" evidence="7">
    <location>
        <begin position="34"/>
        <end position="54"/>
    </location>
</feature>
<comment type="subcellular location">
    <subcellularLocation>
        <location evidence="1">Membrane</location>
        <topology evidence="1">Single-pass membrane protein</topology>
    </subcellularLocation>
</comment>
<evidence type="ECO:0000256" key="7">
    <source>
        <dbReference type="SAM" id="Phobius"/>
    </source>
</evidence>
<dbReference type="InterPro" id="IPR042217">
    <property type="entry name" value="T4SS_VirB10/TrbI"/>
</dbReference>
<accession>A0ABS8H289</accession>
<keyword evidence="5 7" id="KW-0472">Membrane</keyword>
<keyword evidence="3 7" id="KW-0812">Transmembrane</keyword>
<dbReference type="Pfam" id="PF03743">
    <property type="entry name" value="TrbI"/>
    <property type="match status" value="1"/>
</dbReference>
<name>A0ABS8H289_9SPHN</name>
<keyword evidence="4 7" id="KW-1133">Transmembrane helix</keyword>
<comment type="caution">
    <text evidence="8">The sequence shown here is derived from an EMBL/GenBank/DDBJ whole genome shotgun (WGS) entry which is preliminary data.</text>
</comment>
<dbReference type="EMBL" id="JAJGNP010000004">
    <property type="protein sequence ID" value="MCC4232647.1"/>
    <property type="molecule type" value="Genomic_DNA"/>
</dbReference>
<evidence type="ECO:0000256" key="1">
    <source>
        <dbReference type="ARBA" id="ARBA00004167"/>
    </source>
</evidence>
<evidence type="ECO:0000256" key="3">
    <source>
        <dbReference type="ARBA" id="ARBA00022692"/>
    </source>
</evidence>
<evidence type="ECO:0000313" key="9">
    <source>
        <dbReference type="Proteomes" id="UP001198830"/>
    </source>
</evidence>
<organism evidence="8 9">
    <name type="scientific">Sphingobium soli</name>
    <dbReference type="NCBI Taxonomy" id="1591116"/>
    <lineage>
        <taxon>Bacteria</taxon>
        <taxon>Pseudomonadati</taxon>
        <taxon>Pseudomonadota</taxon>
        <taxon>Alphaproteobacteria</taxon>
        <taxon>Sphingomonadales</taxon>
        <taxon>Sphingomonadaceae</taxon>
        <taxon>Sphingobium</taxon>
    </lineage>
</organism>
<protein>
    <submittedName>
        <fullName evidence="8">Conjugal transfer protein TraI</fullName>
    </submittedName>
</protein>
<dbReference type="Gene3D" id="2.40.128.260">
    <property type="entry name" value="Type IV secretion system, VirB10/TraB/TrbI"/>
    <property type="match status" value="1"/>
</dbReference>
<evidence type="ECO:0000256" key="5">
    <source>
        <dbReference type="ARBA" id="ARBA00023136"/>
    </source>
</evidence>
<dbReference type="InterPro" id="IPR005498">
    <property type="entry name" value="T4SS_VirB10/TraB/TrbI"/>
</dbReference>
<proteinExistence type="inferred from homology"/>
<keyword evidence="9" id="KW-1185">Reference proteome</keyword>
<comment type="similarity">
    <text evidence="2">Belongs to the TrbI/VirB10 family.</text>
</comment>
<evidence type="ECO:0000313" key="8">
    <source>
        <dbReference type="EMBL" id="MCC4232647.1"/>
    </source>
</evidence>
<feature type="region of interest" description="Disordered" evidence="6">
    <location>
        <begin position="1"/>
        <end position="22"/>
    </location>
</feature>
<sequence length="410" mass="43454">MAPPTETAPEPQSDPLAFRLRTPPPRVMRLSRKMLASIGIVAGLGIGGSLIYALQQKQPAASAQNVYSGDGRTKSEIVTSAPSDYSKVPKLGQPLPGDLGRPILSAQQNGQAVPVPPLGTQAGQPDPRIAAAEQARQRLAQERDTARTSRLFLGGGDTATANPENTLAQPGLMADGSNQFATSDTTSSAAAANMAGQSAKRSFLQVRANRSTESPERILSPSSANILQAGSIIPAALITGIRSDLPGQISAQVTQNVYDSPTGRILLIPQGSRLIGEYDSEVSAGQNRVLLAWDRIIFPNGRSILLDRQPGADGAGMAGLQDRTNYHWGNMLRAAAISTLLGVGAELATGSDDSLTRALRSGTQDTVNQTGRQLVQREMNVPPTLTIRSGYPIRVFLTRDLVLDRMEKRP</sequence>
<dbReference type="CDD" id="cd16429">
    <property type="entry name" value="VirB10"/>
    <property type="match status" value="1"/>
</dbReference>
<dbReference type="Proteomes" id="UP001198830">
    <property type="component" value="Unassembled WGS sequence"/>
</dbReference>
<gene>
    <name evidence="8" type="ORF">LL253_08080</name>
</gene>